<dbReference type="Proteomes" id="UP000829476">
    <property type="component" value="Chromosome"/>
</dbReference>
<organism evidence="1 2">
    <name type="scientific">Zhouia spongiae</name>
    <dbReference type="NCBI Taxonomy" id="2202721"/>
    <lineage>
        <taxon>Bacteria</taxon>
        <taxon>Pseudomonadati</taxon>
        <taxon>Bacteroidota</taxon>
        <taxon>Flavobacteriia</taxon>
        <taxon>Flavobacteriales</taxon>
        <taxon>Flavobacteriaceae</taxon>
        <taxon>Zhouia</taxon>
    </lineage>
</organism>
<sequence>MKYSGLITLFFMVQFSYANIAILNGLKHEHSTSSGDSISGEIDVKNISDARQKIILYLQDILIPCHQDVVFSEPGSSVNSLNNWISIENNEVVLEPGEVRKIRYKIVFPKNITPMGYWSMIMVEGQTPLSEQKLKSIVTVSSKIRYGVQVICNLANDFDQALQIEDAKYNPVTGTVEVTLSNPSDYVAKSSLSIEIYNKESELISDKSSQKENIYPDSCRTIKMPLNETPDPGKYTCMIIMDHSSELTGTSFEFIVE</sequence>
<proteinExistence type="predicted"/>
<protein>
    <recommendedName>
        <fullName evidence="3">DUF3324 domain-containing protein</fullName>
    </recommendedName>
</protein>
<evidence type="ECO:0008006" key="3">
    <source>
        <dbReference type="Google" id="ProtNLM"/>
    </source>
</evidence>
<dbReference type="EMBL" id="CP094326">
    <property type="protein sequence ID" value="UNY99523.1"/>
    <property type="molecule type" value="Genomic_DNA"/>
</dbReference>
<evidence type="ECO:0000313" key="2">
    <source>
        <dbReference type="Proteomes" id="UP000829476"/>
    </source>
</evidence>
<evidence type="ECO:0000313" key="1">
    <source>
        <dbReference type="EMBL" id="UNY99523.1"/>
    </source>
</evidence>
<keyword evidence="2" id="KW-1185">Reference proteome</keyword>
<dbReference type="RefSeq" id="WP_242937896.1">
    <property type="nucleotide sequence ID" value="NZ_CP094326.1"/>
</dbReference>
<reference evidence="1 2" key="1">
    <citation type="journal article" date="2018" name="Int. J. Syst. Evol. Microbiol.">
        <title>Zhouia spongiae sp. nov., isolated from a marine sponge.</title>
        <authorList>
            <person name="Zhuang L."/>
            <person name="Lin B."/>
            <person name="Qin F."/>
            <person name="Luo L."/>
        </authorList>
    </citation>
    <scope>NUCLEOTIDE SEQUENCE [LARGE SCALE GENOMIC DNA]</scope>
    <source>
        <strain evidence="1 2">HN-Y44</strain>
    </source>
</reference>
<gene>
    <name evidence="1" type="ORF">MQE36_04060</name>
</gene>
<accession>A0ABY3YPF9</accession>
<name>A0ABY3YPF9_9FLAO</name>